<organism evidence="2 3">
    <name type="scientific">Austropuccinia psidii MF-1</name>
    <dbReference type="NCBI Taxonomy" id="1389203"/>
    <lineage>
        <taxon>Eukaryota</taxon>
        <taxon>Fungi</taxon>
        <taxon>Dikarya</taxon>
        <taxon>Basidiomycota</taxon>
        <taxon>Pucciniomycotina</taxon>
        <taxon>Pucciniomycetes</taxon>
        <taxon>Pucciniales</taxon>
        <taxon>Sphaerophragmiaceae</taxon>
        <taxon>Austropuccinia</taxon>
    </lineage>
</organism>
<evidence type="ECO:0000259" key="1">
    <source>
        <dbReference type="Pfam" id="PF14529"/>
    </source>
</evidence>
<evidence type="ECO:0000313" key="2">
    <source>
        <dbReference type="EMBL" id="MBW0496048.1"/>
    </source>
</evidence>
<protein>
    <recommendedName>
        <fullName evidence="1">Endonuclease/exonuclease/phosphatase domain-containing protein</fullName>
    </recommendedName>
</protein>
<feature type="domain" description="Endonuclease/exonuclease/phosphatase" evidence="1">
    <location>
        <begin position="91"/>
        <end position="208"/>
    </location>
</feature>
<dbReference type="InterPro" id="IPR036691">
    <property type="entry name" value="Endo/exonu/phosph_ase_sf"/>
</dbReference>
<dbReference type="SUPFAM" id="SSF56219">
    <property type="entry name" value="DNase I-like"/>
    <property type="match status" value="1"/>
</dbReference>
<dbReference type="EMBL" id="AVOT02013421">
    <property type="protein sequence ID" value="MBW0496048.1"/>
    <property type="molecule type" value="Genomic_DNA"/>
</dbReference>
<proteinExistence type="predicted"/>
<keyword evidence="3" id="KW-1185">Reference proteome</keyword>
<dbReference type="Proteomes" id="UP000765509">
    <property type="component" value="Unassembled WGS sequence"/>
</dbReference>
<accession>A0A9Q3D847</accession>
<dbReference type="AlphaFoldDB" id="A0A9Q3D847"/>
<gene>
    <name evidence="2" type="ORF">O181_035763</name>
</gene>
<reference evidence="2" key="1">
    <citation type="submission" date="2021-03" db="EMBL/GenBank/DDBJ databases">
        <title>Draft genome sequence of rust myrtle Austropuccinia psidii MF-1, a brazilian biotype.</title>
        <authorList>
            <person name="Quecine M.C."/>
            <person name="Pachon D.M.R."/>
            <person name="Bonatelli M.L."/>
            <person name="Correr F.H."/>
            <person name="Franceschini L.M."/>
            <person name="Leite T.F."/>
            <person name="Margarido G.R.A."/>
            <person name="Almeida C.A."/>
            <person name="Ferrarezi J.A."/>
            <person name="Labate C.A."/>
        </authorList>
    </citation>
    <scope>NUCLEOTIDE SEQUENCE</scope>
    <source>
        <strain evidence="2">MF-1</strain>
    </source>
</reference>
<dbReference type="GO" id="GO:0003824">
    <property type="term" value="F:catalytic activity"/>
    <property type="evidence" value="ECO:0007669"/>
    <property type="project" value="InterPro"/>
</dbReference>
<dbReference type="OrthoDB" id="2505506at2759"/>
<dbReference type="InterPro" id="IPR005135">
    <property type="entry name" value="Endo/exonuclease/phosphatase"/>
</dbReference>
<dbReference type="Pfam" id="PF14529">
    <property type="entry name" value="Exo_endo_phos_2"/>
    <property type="match status" value="1"/>
</dbReference>
<sequence>MLSLLNTEQENLALLIQEPWVYHHNLQPPTHTAWRRITPVNSPQERNDRTRTCIHIRSFIPSRNITIGGDNNRLLTSISIEIGEEKKLTLKSLYNPPTTFEGIDILKNSLDNNNPRHNPTIIAMDSNLHSKLWNPRGYNHIHPQAKDLIRVFFSKGFRICSPKGTPTFIRSTNIATTIDLLWPNSTAVQLIENTSVEMDNHSSDHQPIKTVLNLKGKTLEVKEPHQTMKLTNLDKDAFTRDI</sequence>
<name>A0A9Q3D847_9BASI</name>
<dbReference type="Gene3D" id="3.60.10.10">
    <property type="entry name" value="Endonuclease/exonuclease/phosphatase"/>
    <property type="match status" value="1"/>
</dbReference>
<comment type="caution">
    <text evidence="2">The sequence shown here is derived from an EMBL/GenBank/DDBJ whole genome shotgun (WGS) entry which is preliminary data.</text>
</comment>
<evidence type="ECO:0000313" key="3">
    <source>
        <dbReference type="Proteomes" id="UP000765509"/>
    </source>
</evidence>